<dbReference type="Proteomes" id="UP000293874">
    <property type="component" value="Unassembled WGS sequence"/>
</dbReference>
<evidence type="ECO:0000256" key="1">
    <source>
        <dbReference type="SAM" id="SignalP"/>
    </source>
</evidence>
<dbReference type="EMBL" id="SGXA01000001">
    <property type="protein sequence ID" value="RZS76563.1"/>
    <property type="molecule type" value="Genomic_DNA"/>
</dbReference>
<evidence type="ECO:0000313" key="3">
    <source>
        <dbReference type="Proteomes" id="UP000293874"/>
    </source>
</evidence>
<dbReference type="OrthoDB" id="7054664at2"/>
<keyword evidence="1" id="KW-0732">Signal</keyword>
<proteinExistence type="predicted"/>
<feature type="signal peptide" evidence="1">
    <location>
        <begin position="1"/>
        <end position="21"/>
    </location>
</feature>
<dbReference type="RefSeq" id="WP_130540858.1">
    <property type="nucleotide sequence ID" value="NZ_CP042431.1"/>
</dbReference>
<dbReference type="Gene3D" id="2.30.30.40">
    <property type="entry name" value="SH3 Domains"/>
    <property type="match status" value="1"/>
</dbReference>
<comment type="caution">
    <text evidence="2">The sequence shown here is derived from an EMBL/GenBank/DDBJ whole genome shotgun (WGS) entry which is preliminary data.</text>
</comment>
<evidence type="ECO:0008006" key="4">
    <source>
        <dbReference type="Google" id="ProtNLM"/>
    </source>
</evidence>
<reference evidence="2 3" key="1">
    <citation type="submission" date="2019-02" db="EMBL/GenBank/DDBJ databases">
        <title>Genomic Encyclopedia of Type Strains, Phase IV (KMG-IV): sequencing the most valuable type-strain genomes for metagenomic binning, comparative biology and taxonomic classification.</title>
        <authorList>
            <person name="Goeker M."/>
        </authorList>
    </citation>
    <scope>NUCLEOTIDE SEQUENCE [LARGE SCALE GENOMIC DNA]</scope>
    <source>
        <strain evidence="2 3">DSM 18116</strain>
    </source>
</reference>
<feature type="chain" id="PRO_5020679385" description="SH3 domain-containing protein" evidence="1">
    <location>
        <begin position="22"/>
        <end position="228"/>
    </location>
</feature>
<dbReference type="AlphaFoldDB" id="A0A4Q7N663"/>
<keyword evidence="3" id="KW-1185">Reference proteome</keyword>
<sequence length="228" mass="25855">MKIFLLLILCCAARPALSQFAFIADKDGQANIRTSATIADNIEDSLQNGHLVYCMENDGNWVNIDYIKNGASLTGYIYRNRLIMVEQYEKITQLSSQPHQLSFGKDSLSITIRSQPFYRPKNKLFFSTEYPGIVELINGKLPFGTDGNMPNTAYQSIEIQTGSRKTIVPAGEFADLFEPNFNKTSVNYDRRQDILYIHAMNSDGAGGYLVIWRIVKGEYRDRFVAYGF</sequence>
<accession>A0A4Q7N663</accession>
<organism evidence="2 3">
    <name type="scientific">Pseudobacter ginsenosidimutans</name>
    <dbReference type="NCBI Taxonomy" id="661488"/>
    <lineage>
        <taxon>Bacteria</taxon>
        <taxon>Pseudomonadati</taxon>
        <taxon>Bacteroidota</taxon>
        <taxon>Chitinophagia</taxon>
        <taxon>Chitinophagales</taxon>
        <taxon>Chitinophagaceae</taxon>
        <taxon>Pseudobacter</taxon>
    </lineage>
</organism>
<name>A0A4Q7N663_9BACT</name>
<evidence type="ECO:0000313" key="2">
    <source>
        <dbReference type="EMBL" id="RZS76563.1"/>
    </source>
</evidence>
<gene>
    <name evidence="2" type="ORF">EV199_2449</name>
</gene>
<protein>
    <recommendedName>
        <fullName evidence="4">SH3 domain-containing protein</fullName>
    </recommendedName>
</protein>